<dbReference type="Ensembl" id="ENSLACT00000006189.1">
    <property type="protein sequence ID" value="ENSLACP00000006137.1"/>
    <property type="gene ID" value="ENSLACG00000005443.1"/>
</dbReference>
<dbReference type="GO" id="GO:0005634">
    <property type="term" value="C:nucleus"/>
    <property type="evidence" value="ECO:0007669"/>
    <property type="project" value="InterPro"/>
</dbReference>
<evidence type="ECO:0000313" key="3">
    <source>
        <dbReference type="Proteomes" id="UP000008672"/>
    </source>
</evidence>
<dbReference type="EMBL" id="AFYH01239401">
    <property type="status" value="NOT_ANNOTATED_CDS"/>
    <property type="molecule type" value="Genomic_DNA"/>
</dbReference>
<feature type="region of interest" description="Disordered" evidence="1">
    <location>
        <begin position="1"/>
        <end position="24"/>
    </location>
</feature>
<dbReference type="OMA" id="YMANIPP"/>
<dbReference type="GO" id="GO:0003690">
    <property type="term" value="F:double-stranded DNA binding"/>
    <property type="evidence" value="ECO:0007669"/>
    <property type="project" value="InterPro"/>
</dbReference>
<proteinExistence type="predicted"/>
<keyword evidence="3" id="KW-1185">Reference proteome</keyword>
<dbReference type="PANTHER" id="PTHR32344">
    <property type="entry name" value="U1-TYPE DOMAIN-CONTAINING PROTEIN"/>
    <property type="match status" value="1"/>
</dbReference>
<dbReference type="InParanoid" id="H3A916"/>
<reference evidence="2" key="3">
    <citation type="submission" date="2025-09" db="UniProtKB">
        <authorList>
            <consortium name="Ensembl"/>
        </authorList>
    </citation>
    <scope>IDENTIFICATION</scope>
</reference>
<reference evidence="3" key="1">
    <citation type="submission" date="2011-08" db="EMBL/GenBank/DDBJ databases">
        <title>The draft genome of Latimeria chalumnae.</title>
        <authorList>
            <person name="Di Palma F."/>
            <person name="Alfoldi J."/>
            <person name="Johnson J."/>
            <person name="Berlin A."/>
            <person name="Gnerre S."/>
            <person name="Jaffe D."/>
            <person name="MacCallum I."/>
            <person name="Young S."/>
            <person name="Walker B.J."/>
            <person name="Lander E."/>
            <person name="Lindblad-Toh K."/>
        </authorList>
    </citation>
    <scope>NUCLEOTIDE SEQUENCE [LARGE SCALE GENOMIC DNA]</scope>
    <source>
        <strain evidence="3">Wild caught</strain>
    </source>
</reference>
<dbReference type="InterPro" id="IPR033375">
    <property type="entry name" value="Cggbp1"/>
</dbReference>
<protein>
    <recommendedName>
        <fullName evidence="4">U1-type domain-containing protein</fullName>
    </recommendedName>
</protein>
<dbReference type="HOGENOM" id="CLU_132996_0_0_1"/>
<dbReference type="Bgee" id="ENSLACG00000005443">
    <property type="expression patterns" value="Expressed in post-anal tail muscle and 1 other cell type or tissue"/>
</dbReference>
<dbReference type="STRING" id="7897.ENSLACP00000006137"/>
<evidence type="ECO:0008006" key="4">
    <source>
        <dbReference type="Google" id="ProtNLM"/>
    </source>
</evidence>
<dbReference type="Proteomes" id="UP000008672">
    <property type="component" value="Unassembled WGS sequence"/>
</dbReference>
<reference evidence="2" key="2">
    <citation type="submission" date="2025-08" db="UniProtKB">
        <authorList>
            <consortium name="Ensembl"/>
        </authorList>
    </citation>
    <scope>IDENTIFICATION</scope>
</reference>
<name>H3A916_LATCH</name>
<sequence length="170" mass="19280">ICSFGRRERPSHHASKTATPASRAREFPEKLHADGDKLFCTSCNVVLNHDRRSVIVDHFASKKHKLKEEAAQEDGGNKCQKTITSTLSLKNKTQAEKERMEICKAWVKTLAGANIPLSKNEHPLVREFLDSRVQNGGAIPGRTQLTETYLPEVYLEEKENLKLMLKRQEN</sequence>
<evidence type="ECO:0000256" key="1">
    <source>
        <dbReference type="SAM" id="MobiDB-lite"/>
    </source>
</evidence>
<dbReference type="Gene3D" id="3.30.160.60">
    <property type="entry name" value="Classic Zinc Finger"/>
    <property type="match status" value="1"/>
</dbReference>
<evidence type="ECO:0000313" key="2">
    <source>
        <dbReference type="Ensembl" id="ENSLACP00000006137.1"/>
    </source>
</evidence>
<organism evidence="2 3">
    <name type="scientific">Latimeria chalumnae</name>
    <name type="common">Coelacanth</name>
    <dbReference type="NCBI Taxonomy" id="7897"/>
    <lineage>
        <taxon>Eukaryota</taxon>
        <taxon>Metazoa</taxon>
        <taxon>Chordata</taxon>
        <taxon>Craniata</taxon>
        <taxon>Vertebrata</taxon>
        <taxon>Euteleostomi</taxon>
        <taxon>Coelacanthiformes</taxon>
        <taxon>Coelacanthidae</taxon>
        <taxon>Latimeria</taxon>
    </lineage>
</organism>
<accession>H3A916</accession>
<dbReference type="eggNOG" id="ENOG502SPM5">
    <property type="taxonomic scope" value="Eukaryota"/>
</dbReference>
<dbReference type="AlphaFoldDB" id="H3A916"/>
<dbReference type="PANTHER" id="PTHR32344:SF1">
    <property type="entry name" value="U1-TYPE DOMAIN-CONTAINING PROTEIN"/>
    <property type="match status" value="1"/>
</dbReference>
<dbReference type="GO" id="GO:0006357">
    <property type="term" value="P:regulation of transcription by RNA polymerase II"/>
    <property type="evidence" value="ECO:0007669"/>
    <property type="project" value="InterPro"/>
</dbReference>
<dbReference type="GeneTree" id="ENSGT00390000017898"/>